<evidence type="ECO:0000256" key="1">
    <source>
        <dbReference type="SAM" id="MobiDB-lite"/>
    </source>
</evidence>
<proteinExistence type="predicted"/>
<dbReference type="AlphaFoldDB" id="A0A699J9T5"/>
<accession>A0A699J9T5</accession>
<feature type="non-terminal residue" evidence="2">
    <location>
        <position position="1"/>
    </location>
</feature>
<protein>
    <submittedName>
        <fullName evidence="2">Uncharacterized protein</fullName>
    </submittedName>
</protein>
<evidence type="ECO:0000313" key="2">
    <source>
        <dbReference type="EMBL" id="GFA19282.1"/>
    </source>
</evidence>
<feature type="region of interest" description="Disordered" evidence="1">
    <location>
        <begin position="264"/>
        <end position="285"/>
    </location>
</feature>
<gene>
    <name evidence="2" type="ORF">Tci_591254</name>
</gene>
<comment type="caution">
    <text evidence="2">The sequence shown here is derived from an EMBL/GenBank/DDBJ whole genome shotgun (WGS) entry which is preliminary data.</text>
</comment>
<name>A0A699J9T5_TANCI</name>
<organism evidence="2">
    <name type="scientific">Tanacetum cinerariifolium</name>
    <name type="common">Dalmatian daisy</name>
    <name type="synonym">Chrysanthemum cinerariifolium</name>
    <dbReference type="NCBI Taxonomy" id="118510"/>
    <lineage>
        <taxon>Eukaryota</taxon>
        <taxon>Viridiplantae</taxon>
        <taxon>Streptophyta</taxon>
        <taxon>Embryophyta</taxon>
        <taxon>Tracheophyta</taxon>
        <taxon>Spermatophyta</taxon>
        <taxon>Magnoliopsida</taxon>
        <taxon>eudicotyledons</taxon>
        <taxon>Gunneridae</taxon>
        <taxon>Pentapetalae</taxon>
        <taxon>asterids</taxon>
        <taxon>campanulids</taxon>
        <taxon>Asterales</taxon>
        <taxon>Asteraceae</taxon>
        <taxon>Asteroideae</taxon>
        <taxon>Anthemideae</taxon>
        <taxon>Anthemidinae</taxon>
        <taxon>Tanacetum</taxon>
    </lineage>
</organism>
<reference evidence="2" key="1">
    <citation type="journal article" date="2019" name="Sci. Rep.">
        <title>Draft genome of Tanacetum cinerariifolium, the natural source of mosquito coil.</title>
        <authorList>
            <person name="Yamashiro T."/>
            <person name="Shiraishi A."/>
            <person name="Satake H."/>
            <person name="Nakayama K."/>
        </authorList>
    </citation>
    <scope>NUCLEOTIDE SEQUENCE</scope>
</reference>
<dbReference type="PANTHER" id="PTHR47718:SF12">
    <property type="entry name" value="PROTEIN FAR1-RELATED SEQUENCE"/>
    <property type="match status" value="1"/>
</dbReference>
<dbReference type="PANTHER" id="PTHR47718">
    <property type="entry name" value="OS01G0519700 PROTEIN"/>
    <property type="match status" value="1"/>
</dbReference>
<dbReference type="EMBL" id="BKCJ010383405">
    <property type="protein sequence ID" value="GFA19282.1"/>
    <property type="molecule type" value="Genomic_DNA"/>
</dbReference>
<sequence>ITGCKARIKVDLHHVSGRYDITKFVSKHNHQMIPKHYKHLTKKQRMMTQVEKMFVVKASTMKLGVTTAYNLYSRMKGGAQYVHGTSDDFKNHITDVNAFIGESDAQMLINIMENRKKFVPNFTFQYKVENSELVAMFWTDEVDKCNYKELGDIISFDATFRTNKYDMVFVPFTRIDNHRKRVTKQKQIWRKNETIEILINEANYMVDECLFLLSKDEGVLATFVEQLKTIKQEFQVQVPEPPSRKTSDVIEDIYVVEKLQQNDVNNPQRARNKDGRRGERRKSGREIVLKAKTKQIRKCLCCGEKTNKHTKSTCPSNPKCVAKLARLVAAVAAKQGTTTAAATEQAMTTATVAEQGETTAAAINEATTTTIVFEEATNASRNILLCLDLRFSYDTLFRFWFYL</sequence>